<keyword evidence="2" id="KW-1185">Reference proteome</keyword>
<dbReference type="InterPro" id="IPR008681">
    <property type="entry name" value="Neg-reg_MecA"/>
</dbReference>
<protein>
    <recommendedName>
        <fullName evidence="3">Adaptor protein MecA</fullName>
    </recommendedName>
</protein>
<proteinExistence type="predicted"/>
<evidence type="ECO:0000313" key="2">
    <source>
        <dbReference type="Proteomes" id="UP000027600"/>
    </source>
</evidence>
<reference evidence="1 2" key="1">
    <citation type="journal article" date="2014" name="Int. J. Syst. Evol. Microbiol.">
        <title>Complete genome of a new Firmicutes species belonging to the dominant human colonic microbiota ('Ruminococcus bicirculans') reveals two chromosomes and a selective capacity to utilize plant glucans.</title>
        <authorList>
            <consortium name="NISC Comparative Sequencing Program"/>
            <person name="Wegmann U."/>
            <person name="Louis P."/>
            <person name="Goesmann A."/>
            <person name="Henrissat B."/>
            <person name="Duncan S.H."/>
            <person name="Flint H.J."/>
        </authorList>
    </citation>
    <scope>NUCLEOTIDE SEQUENCE [LARGE SCALE GENOMIC DNA]</scope>
    <source>
        <strain evidence="1 2">80/3</strain>
    </source>
</reference>
<accession>A0ABP1WKB8</accession>
<gene>
    <name evidence="1" type="ORF">RBI_I01168</name>
</gene>
<evidence type="ECO:0000313" key="1">
    <source>
        <dbReference type="EMBL" id="CCO04881.1"/>
    </source>
</evidence>
<sequence>MFVLEIKRLSEYEIKVILNENDMRIMNISFEDFEKNNKRSKDFLSELMFILKEAGLIKISEGNIEVDVALTSEETINIYFILPKNDNHHTTELAIISYDPNELISKATEINQKYSEKIIKSSLYQLPSGHALIFTIGYARSTVAKKALLKTCAADNVIINKIKEYSPLLSSTPFEKLNYFS</sequence>
<dbReference type="Proteomes" id="UP000027600">
    <property type="component" value="Chromosome I"/>
</dbReference>
<name>A0ABP1WKB8_9FIRM</name>
<organism evidence="1 2">
    <name type="scientific">Ruminococcus bicirculans</name>
    <name type="common">ex Wegman et al. 2014</name>
    <dbReference type="NCBI Taxonomy" id="1160721"/>
    <lineage>
        <taxon>Bacteria</taxon>
        <taxon>Bacillati</taxon>
        <taxon>Bacillota</taxon>
        <taxon>Clostridia</taxon>
        <taxon>Eubacteriales</taxon>
        <taxon>Oscillospiraceae</taxon>
        <taxon>Ruminococcus</taxon>
    </lineage>
</organism>
<evidence type="ECO:0008006" key="3">
    <source>
        <dbReference type="Google" id="ProtNLM"/>
    </source>
</evidence>
<dbReference type="EMBL" id="HF545616">
    <property type="protein sequence ID" value="CCO04881.1"/>
    <property type="molecule type" value="Genomic_DNA"/>
</dbReference>
<dbReference type="Pfam" id="PF05389">
    <property type="entry name" value="MecA"/>
    <property type="match status" value="1"/>
</dbReference>